<accession>A0ABM5U9S1</accession>
<dbReference type="EMBL" id="CP011975">
    <property type="protein sequence ID" value="AKP32551.1"/>
    <property type="molecule type" value="Genomic_DNA"/>
</dbReference>
<proteinExistence type="predicted"/>
<protein>
    <submittedName>
        <fullName evidence="2">Uncharacterized protein</fullName>
    </submittedName>
</protein>
<evidence type="ECO:0000256" key="1">
    <source>
        <dbReference type="SAM" id="MobiDB-lite"/>
    </source>
</evidence>
<feature type="compositionally biased region" description="Polar residues" evidence="1">
    <location>
        <begin position="1"/>
        <end position="17"/>
    </location>
</feature>
<evidence type="ECO:0000313" key="2">
    <source>
        <dbReference type="EMBL" id="AKP32551.1"/>
    </source>
</evidence>
<reference evidence="2 3" key="1">
    <citation type="journal article" date="2015" name="Genome Announc.">
        <title>De Novo Genome Sequence of Yersinia aleksiciae Y159T.</title>
        <authorList>
            <person name="Sprague L.D."/>
            <person name="Neubauer H."/>
        </authorList>
    </citation>
    <scope>NUCLEOTIDE SEQUENCE [LARGE SCALE GENOMIC DNA]</scope>
    <source>
        <strain evidence="2 3">159</strain>
    </source>
</reference>
<feature type="region of interest" description="Disordered" evidence="1">
    <location>
        <begin position="1"/>
        <end position="79"/>
    </location>
</feature>
<evidence type="ECO:0000313" key="3">
    <source>
        <dbReference type="Proteomes" id="UP000069914"/>
    </source>
</evidence>
<dbReference type="Proteomes" id="UP000069914">
    <property type="component" value="Chromosome"/>
</dbReference>
<feature type="region of interest" description="Disordered" evidence="1">
    <location>
        <begin position="95"/>
        <end position="118"/>
    </location>
</feature>
<organism evidence="2 3">
    <name type="scientific">Yersinia aleksiciae</name>
    <dbReference type="NCBI Taxonomy" id="263819"/>
    <lineage>
        <taxon>Bacteria</taxon>
        <taxon>Pseudomonadati</taxon>
        <taxon>Pseudomonadota</taxon>
        <taxon>Gammaproteobacteria</taxon>
        <taxon>Enterobacterales</taxon>
        <taxon>Yersiniaceae</taxon>
        <taxon>Yersinia</taxon>
    </lineage>
</organism>
<keyword evidence="3" id="KW-1185">Reference proteome</keyword>
<sequence>MIIHSQENISTTTQRESGLSLMPFRFTKPQNKPAPNLTTPKFPKTQRESGLSLMPFRFPRPSESIKNKQVASEPQGQEDLLMPDAIASFGAKAESVVSANSPEQITTPRTLSQLTTPL</sequence>
<feature type="compositionally biased region" description="Polar residues" evidence="1">
    <location>
        <begin position="97"/>
        <end position="118"/>
    </location>
</feature>
<name>A0ABM5U9S1_YERAE</name>
<gene>
    <name evidence="2" type="ORF">ACZ76_02770</name>
</gene>